<feature type="signal peptide" evidence="9">
    <location>
        <begin position="1"/>
        <end position="22"/>
    </location>
</feature>
<evidence type="ECO:0000256" key="3">
    <source>
        <dbReference type="ARBA" id="ARBA00022617"/>
    </source>
</evidence>
<dbReference type="PANTHER" id="PTHR35008:SF8">
    <property type="entry name" value="ALCOHOL DEHYDROGENASE CYTOCHROME C SUBUNIT"/>
    <property type="match status" value="1"/>
</dbReference>
<evidence type="ECO:0000256" key="8">
    <source>
        <dbReference type="PROSITE-ProRule" id="PRU00433"/>
    </source>
</evidence>
<comment type="caution">
    <text evidence="11">The sequence shown here is derived from an EMBL/GenBank/DDBJ whole genome shotgun (WGS) entry which is preliminary data.</text>
</comment>
<keyword evidence="12" id="KW-1185">Reference proteome</keyword>
<keyword evidence="4" id="KW-0679">Respiratory chain</keyword>
<accession>A0ABT0AYJ8</accession>
<evidence type="ECO:0000256" key="6">
    <source>
        <dbReference type="ARBA" id="ARBA00022982"/>
    </source>
</evidence>
<keyword evidence="3 8" id="KW-0349">Heme</keyword>
<name>A0ABT0AYJ8_9SPHN</name>
<organism evidence="11 12">
    <name type="scientific">Novosphingobium album</name>
    <name type="common">ex Hu et al. 2023</name>
    <dbReference type="NCBI Taxonomy" id="2930093"/>
    <lineage>
        <taxon>Bacteria</taxon>
        <taxon>Pseudomonadati</taxon>
        <taxon>Pseudomonadota</taxon>
        <taxon>Alphaproteobacteria</taxon>
        <taxon>Sphingomonadales</taxon>
        <taxon>Sphingomonadaceae</taxon>
        <taxon>Novosphingobium</taxon>
    </lineage>
</organism>
<evidence type="ECO:0000256" key="1">
    <source>
        <dbReference type="ARBA" id="ARBA00001926"/>
    </source>
</evidence>
<evidence type="ECO:0000256" key="9">
    <source>
        <dbReference type="SAM" id="SignalP"/>
    </source>
</evidence>
<dbReference type="InterPro" id="IPR008168">
    <property type="entry name" value="Cyt_C_IC"/>
</dbReference>
<evidence type="ECO:0000256" key="7">
    <source>
        <dbReference type="ARBA" id="ARBA00023004"/>
    </source>
</evidence>
<dbReference type="InterPro" id="IPR009056">
    <property type="entry name" value="Cyt_c-like_dom"/>
</dbReference>
<evidence type="ECO:0000256" key="5">
    <source>
        <dbReference type="ARBA" id="ARBA00022723"/>
    </source>
</evidence>
<keyword evidence="9" id="KW-0732">Signal</keyword>
<feature type="domain" description="Cytochrome c" evidence="10">
    <location>
        <begin position="88"/>
        <end position="179"/>
    </location>
</feature>
<gene>
    <name evidence="11" type="ORF">MTR64_04680</name>
</gene>
<evidence type="ECO:0000256" key="2">
    <source>
        <dbReference type="ARBA" id="ARBA00022448"/>
    </source>
</evidence>
<evidence type="ECO:0000259" key="10">
    <source>
        <dbReference type="PROSITE" id="PS51007"/>
    </source>
</evidence>
<keyword evidence="6" id="KW-0249">Electron transport</keyword>
<dbReference type="PANTHER" id="PTHR35008">
    <property type="entry name" value="BLL4482 PROTEIN-RELATED"/>
    <property type="match status" value="1"/>
</dbReference>
<evidence type="ECO:0000313" key="11">
    <source>
        <dbReference type="EMBL" id="MCJ2177846.1"/>
    </source>
</evidence>
<dbReference type="Proteomes" id="UP001162880">
    <property type="component" value="Unassembled WGS sequence"/>
</dbReference>
<feature type="chain" id="PRO_5045094881" evidence="9">
    <location>
        <begin position="23"/>
        <end position="184"/>
    </location>
</feature>
<dbReference type="EMBL" id="JALHLE010000005">
    <property type="protein sequence ID" value="MCJ2177846.1"/>
    <property type="molecule type" value="Genomic_DNA"/>
</dbReference>
<dbReference type="PRINTS" id="PR00605">
    <property type="entry name" value="CYTCHROMECIC"/>
</dbReference>
<dbReference type="SUPFAM" id="SSF46626">
    <property type="entry name" value="Cytochrome c"/>
    <property type="match status" value="1"/>
</dbReference>
<proteinExistence type="predicted"/>
<dbReference type="InterPro" id="IPR051459">
    <property type="entry name" value="Cytochrome_c-type_DH"/>
</dbReference>
<protein>
    <submittedName>
        <fullName evidence="11">Cytochrome c</fullName>
    </submittedName>
</protein>
<evidence type="ECO:0000313" key="12">
    <source>
        <dbReference type="Proteomes" id="UP001162880"/>
    </source>
</evidence>
<dbReference type="Pfam" id="PF13442">
    <property type="entry name" value="Cytochrome_CBB3"/>
    <property type="match status" value="1"/>
</dbReference>
<dbReference type="RefSeq" id="WP_243991243.1">
    <property type="nucleotide sequence ID" value="NZ_JALHLE010000005.1"/>
</dbReference>
<dbReference type="PROSITE" id="PS51007">
    <property type="entry name" value="CYTC"/>
    <property type="match status" value="1"/>
</dbReference>
<dbReference type="InterPro" id="IPR036909">
    <property type="entry name" value="Cyt_c-like_dom_sf"/>
</dbReference>
<sequence length="184" mass="19610">MRISMVGIACAGALAAAGMAYAEQAHLTSRGYDHTNLRLMQMGMGMGPMGMGPGQQGPEPMPRHRAAMMKGIPEPYRSMTNPLPETQETLQSGARVYAGNCANCHGPRGEGNGPAAESLTPRPGNLAWLADRPMGQWDPFIYWTVAEGGAQFGSAMPAFKDSLSSKQIWAVTAYVQAHFPDAAK</sequence>
<comment type="cofactor">
    <cofactor evidence="1">
        <name>heme c</name>
        <dbReference type="ChEBI" id="CHEBI:61717"/>
    </cofactor>
</comment>
<reference evidence="11" key="1">
    <citation type="submission" date="2022-03" db="EMBL/GenBank/DDBJ databases">
        <title>Identification of a novel bacterium isolated from mangrove sediments.</title>
        <authorList>
            <person name="Pan X."/>
        </authorList>
    </citation>
    <scope>NUCLEOTIDE SEQUENCE</scope>
    <source>
        <strain evidence="11">B2580</strain>
    </source>
</reference>
<evidence type="ECO:0000256" key="4">
    <source>
        <dbReference type="ARBA" id="ARBA00022660"/>
    </source>
</evidence>
<dbReference type="Gene3D" id="1.10.760.10">
    <property type="entry name" value="Cytochrome c-like domain"/>
    <property type="match status" value="1"/>
</dbReference>
<keyword evidence="5 8" id="KW-0479">Metal-binding</keyword>
<keyword evidence="7 8" id="KW-0408">Iron</keyword>
<keyword evidence="2" id="KW-0813">Transport</keyword>